<dbReference type="EMBL" id="CP080096">
    <property type="protein sequence ID" value="QYD72294.1"/>
    <property type="molecule type" value="Genomic_DNA"/>
</dbReference>
<dbReference type="PANTHER" id="PTHR39328">
    <property type="entry name" value="BLL2871 PROTEIN"/>
    <property type="match status" value="1"/>
</dbReference>
<evidence type="ECO:0000313" key="3">
    <source>
        <dbReference type="Proteomes" id="UP000826462"/>
    </source>
</evidence>
<gene>
    <name evidence="2" type="ORF">KZJ38_35775</name>
</gene>
<proteinExistence type="predicted"/>
<sequence>MTFSIVARCPASGALGVAVSTAVPAVGAMCIYVRAGVGAVSTQSWVNPYLALDVLELLERGADAESALAQALGGDPAADLRQIGVIGERGHGAAWTGAQCTGWAGQRTGATYSVQGNMLVGAATLDAMQAAFEATPDLALEERLMQALEAGQAAGGDMRGRQSAALKVMRDEAYAWVDVRVDEHENPVAELRRVFELARRQVTPFVEGMPTRDDPGRAPPPAVTRMLLTPPPSRPGATQRARGTADERIDELARWIGVEFADDRIAHNLSVYRTILTEIDKLRTLDLSERHPAIVFDMTRVYHATERTTERMTERTAEHTADRVAGERP</sequence>
<dbReference type="Pfam" id="PF06267">
    <property type="entry name" value="DUF1028"/>
    <property type="match status" value="1"/>
</dbReference>
<dbReference type="PANTHER" id="PTHR39328:SF1">
    <property type="entry name" value="BLL2871 PROTEIN"/>
    <property type="match status" value="1"/>
</dbReference>
<organism evidence="2 3">
    <name type="scientific">Paraburkholderia edwinii</name>
    <dbReference type="NCBI Taxonomy" id="2861782"/>
    <lineage>
        <taxon>Bacteria</taxon>
        <taxon>Pseudomonadati</taxon>
        <taxon>Pseudomonadota</taxon>
        <taxon>Betaproteobacteria</taxon>
        <taxon>Burkholderiales</taxon>
        <taxon>Burkholderiaceae</taxon>
        <taxon>Paraburkholderia</taxon>
    </lineage>
</organism>
<dbReference type="Gene3D" id="3.60.20.10">
    <property type="entry name" value="Glutamine Phosphoribosylpyrophosphate, subunit 1, domain 1"/>
    <property type="match status" value="1"/>
</dbReference>
<dbReference type="InterPro" id="IPR010430">
    <property type="entry name" value="DUF1028"/>
</dbReference>
<accession>A0ABX8UZ73</accession>
<keyword evidence="3" id="KW-1185">Reference proteome</keyword>
<name>A0ABX8UZ73_9BURK</name>
<protein>
    <submittedName>
        <fullName evidence="2">DUF1028 domain-containing protein</fullName>
    </submittedName>
</protein>
<dbReference type="RefSeq" id="WP_219801722.1">
    <property type="nucleotide sequence ID" value="NZ_CP080096.1"/>
</dbReference>
<dbReference type="InterPro" id="IPR029055">
    <property type="entry name" value="Ntn_hydrolases_N"/>
</dbReference>
<feature type="region of interest" description="Disordered" evidence="1">
    <location>
        <begin position="308"/>
        <end position="329"/>
    </location>
</feature>
<dbReference type="Proteomes" id="UP000826462">
    <property type="component" value="Chromosome 2"/>
</dbReference>
<evidence type="ECO:0000256" key="1">
    <source>
        <dbReference type="SAM" id="MobiDB-lite"/>
    </source>
</evidence>
<dbReference type="SUPFAM" id="SSF56235">
    <property type="entry name" value="N-terminal nucleophile aminohydrolases (Ntn hydrolases)"/>
    <property type="match status" value="1"/>
</dbReference>
<reference evidence="2 3" key="1">
    <citation type="submission" date="2021-07" db="EMBL/GenBank/DDBJ databases">
        <title>Paraburkholderia edwinii protects Aspergillus sp. from phenazines by acting as a toxin sponge.</title>
        <authorList>
            <person name="Dahlstrom K.M."/>
            <person name="Newman D.K."/>
        </authorList>
    </citation>
    <scope>NUCLEOTIDE SEQUENCE [LARGE SCALE GENOMIC DNA]</scope>
    <source>
        <strain evidence="2 3">Pe01</strain>
    </source>
</reference>
<evidence type="ECO:0000313" key="2">
    <source>
        <dbReference type="EMBL" id="QYD72294.1"/>
    </source>
</evidence>